<sequence length="411" mass="46480">MSSRQVVFRKRHRKSRLGCAECKRRHIRCDESRPSCLNCRSSKVSCPYLRGSAHAASVDNASHPQQPASSVANPPAADQSQTLSPLIPSPSTPAGIHDLSSDFDAAHLKTFYHFLNETCRPIPAKSEHVELYRRTVACHAFQHSFLMSGVLALGALHLSTTMTDTQDKDRYRNLSTALLVKGLRGFNESLPLLSADTCTAFVMFAHLVGLQSFCSLIMAKETSVGKFLSQLTQTINLLRGIRSIISPWWDTMLKSDFGSMMVVGSEERHNALETGVVSEQLSELFTHGDMSDSARKTYDEALRRLQKELNCPDMTDMDDSTFAVFSWLITTPPEFNSLLEERRPEALVLLAWFAVILHQHRKSWIIRDGGRYIFDLIEVHLGSRWEKWIAWPKAQLLLDQDRYQASRNDRK</sequence>
<dbReference type="Pfam" id="PF00172">
    <property type="entry name" value="Zn_clus"/>
    <property type="match status" value="1"/>
</dbReference>
<dbReference type="PANTHER" id="PTHR47784">
    <property type="entry name" value="STEROL UPTAKE CONTROL PROTEIN 2"/>
    <property type="match status" value="1"/>
</dbReference>
<proteinExistence type="predicted"/>
<feature type="domain" description="Zn(2)-C6 fungal-type" evidence="3">
    <location>
        <begin position="18"/>
        <end position="48"/>
    </location>
</feature>
<dbReference type="PANTHER" id="PTHR47784:SF4">
    <property type="entry name" value="ZN(II)2CYS6 TRANSCRIPTION FACTOR (EUROFUNG)"/>
    <property type="match status" value="1"/>
</dbReference>
<dbReference type="PROSITE" id="PS00463">
    <property type="entry name" value="ZN2_CY6_FUNGAL_1"/>
    <property type="match status" value="1"/>
</dbReference>
<dbReference type="SUPFAM" id="SSF57701">
    <property type="entry name" value="Zn2/Cys6 DNA-binding domain"/>
    <property type="match status" value="1"/>
</dbReference>
<evidence type="ECO:0000313" key="5">
    <source>
        <dbReference type="Proteomes" id="UP000799439"/>
    </source>
</evidence>
<evidence type="ECO:0000259" key="3">
    <source>
        <dbReference type="PROSITE" id="PS50048"/>
    </source>
</evidence>
<reference evidence="4" key="1">
    <citation type="journal article" date="2020" name="Stud. Mycol.">
        <title>101 Dothideomycetes genomes: a test case for predicting lifestyles and emergence of pathogens.</title>
        <authorList>
            <person name="Haridas S."/>
            <person name="Albert R."/>
            <person name="Binder M."/>
            <person name="Bloem J."/>
            <person name="Labutti K."/>
            <person name="Salamov A."/>
            <person name="Andreopoulos B."/>
            <person name="Baker S."/>
            <person name="Barry K."/>
            <person name="Bills G."/>
            <person name="Bluhm B."/>
            <person name="Cannon C."/>
            <person name="Castanera R."/>
            <person name="Culley D."/>
            <person name="Daum C."/>
            <person name="Ezra D."/>
            <person name="Gonzalez J."/>
            <person name="Henrissat B."/>
            <person name="Kuo A."/>
            <person name="Liang C."/>
            <person name="Lipzen A."/>
            <person name="Lutzoni F."/>
            <person name="Magnuson J."/>
            <person name="Mondo S."/>
            <person name="Nolan M."/>
            <person name="Ohm R."/>
            <person name="Pangilinan J."/>
            <person name="Park H.-J."/>
            <person name="Ramirez L."/>
            <person name="Alfaro M."/>
            <person name="Sun H."/>
            <person name="Tritt A."/>
            <person name="Yoshinaga Y."/>
            <person name="Zwiers L.-H."/>
            <person name="Turgeon B."/>
            <person name="Goodwin S."/>
            <person name="Spatafora J."/>
            <person name="Crous P."/>
            <person name="Grigoriev I."/>
        </authorList>
    </citation>
    <scope>NUCLEOTIDE SEQUENCE</scope>
    <source>
        <strain evidence="4">CBS 260.36</strain>
    </source>
</reference>
<protein>
    <recommendedName>
        <fullName evidence="3">Zn(2)-C6 fungal-type domain-containing protein</fullName>
    </recommendedName>
</protein>
<dbReference type="SMART" id="SM00066">
    <property type="entry name" value="GAL4"/>
    <property type="match status" value="1"/>
</dbReference>
<dbReference type="InterPro" id="IPR001138">
    <property type="entry name" value="Zn2Cys6_DnaBD"/>
</dbReference>
<dbReference type="InterPro" id="IPR021858">
    <property type="entry name" value="Fun_TF"/>
</dbReference>
<comment type="caution">
    <text evidence="4">The sequence shown here is derived from an EMBL/GenBank/DDBJ whole genome shotgun (WGS) entry which is preliminary data.</text>
</comment>
<dbReference type="PROSITE" id="PS50048">
    <property type="entry name" value="ZN2_CY6_FUNGAL_2"/>
    <property type="match status" value="1"/>
</dbReference>
<dbReference type="OrthoDB" id="4937900at2759"/>
<feature type="compositionally biased region" description="Polar residues" evidence="2">
    <location>
        <begin position="59"/>
        <end position="72"/>
    </location>
</feature>
<dbReference type="EMBL" id="ML996093">
    <property type="protein sequence ID" value="KAF2148579.1"/>
    <property type="molecule type" value="Genomic_DNA"/>
</dbReference>
<dbReference type="Gene3D" id="4.10.240.10">
    <property type="entry name" value="Zn(2)-C6 fungal-type DNA-binding domain"/>
    <property type="match status" value="1"/>
</dbReference>
<evidence type="ECO:0000256" key="1">
    <source>
        <dbReference type="ARBA" id="ARBA00023242"/>
    </source>
</evidence>
<evidence type="ECO:0000256" key="2">
    <source>
        <dbReference type="SAM" id="MobiDB-lite"/>
    </source>
</evidence>
<dbReference type="Proteomes" id="UP000799439">
    <property type="component" value="Unassembled WGS sequence"/>
</dbReference>
<dbReference type="Pfam" id="PF11951">
    <property type="entry name" value="Fungal_trans_2"/>
    <property type="match status" value="1"/>
</dbReference>
<dbReference type="GO" id="GO:0008270">
    <property type="term" value="F:zinc ion binding"/>
    <property type="evidence" value="ECO:0007669"/>
    <property type="project" value="InterPro"/>
</dbReference>
<keyword evidence="1" id="KW-0539">Nucleus</keyword>
<dbReference type="GO" id="GO:0001228">
    <property type="term" value="F:DNA-binding transcription activator activity, RNA polymerase II-specific"/>
    <property type="evidence" value="ECO:0007669"/>
    <property type="project" value="TreeGrafter"/>
</dbReference>
<feature type="region of interest" description="Disordered" evidence="2">
    <location>
        <begin position="57"/>
        <end position="91"/>
    </location>
</feature>
<keyword evidence="5" id="KW-1185">Reference proteome</keyword>
<dbReference type="AlphaFoldDB" id="A0A9P4IXC2"/>
<accession>A0A9P4IXC2</accession>
<dbReference type="InterPro" id="IPR053157">
    <property type="entry name" value="Sterol_Uptake_Regulator"/>
</dbReference>
<evidence type="ECO:0000313" key="4">
    <source>
        <dbReference type="EMBL" id="KAF2148579.1"/>
    </source>
</evidence>
<name>A0A9P4IXC2_9PEZI</name>
<dbReference type="InterPro" id="IPR036864">
    <property type="entry name" value="Zn2-C6_fun-type_DNA-bd_sf"/>
</dbReference>
<organism evidence="4 5">
    <name type="scientific">Myriangium duriaei CBS 260.36</name>
    <dbReference type="NCBI Taxonomy" id="1168546"/>
    <lineage>
        <taxon>Eukaryota</taxon>
        <taxon>Fungi</taxon>
        <taxon>Dikarya</taxon>
        <taxon>Ascomycota</taxon>
        <taxon>Pezizomycotina</taxon>
        <taxon>Dothideomycetes</taxon>
        <taxon>Dothideomycetidae</taxon>
        <taxon>Myriangiales</taxon>
        <taxon>Myriangiaceae</taxon>
        <taxon>Myriangium</taxon>
    </lineage>
</organism>
<gene>
    <name evidence="4" type="ORF">K461DRAFT_324885</name>
</gene>
<dbReference type="CDD" id="cd00067">
    <property type="entry name" value="GAL4"/>
    <property type="match status" value="1"/>
</dbReference>